<feature type="non-terminal residue" evidence="1">
    <location>
        <position position="181"/>
    </location>
</feature>
<reference evidence="1 2" key="1">
    <citation type="submission" date="2020-09" db="EMBL/GenBank/DDBJ databases">
        <title>De no assembly of potato wild relative species, Solanum commersonii.</title>
        <authorList>
            <person name="Cho K."/>
        </authorList>
    </citation>
    <scope>NUCLEOTIDE SEQUENCE [LARGE SCALE GENOMIC DNA]</scope>
    <source>
        <strain evidence="1">LZ3.2</strain>
        <tissue evidence="1">Leaf</tissue>
    </source>
</reference>
<accession>A0A9J5XBZ6</accession>
<gene>
    <name evidence="1" type="ORF">H5410_046339</name>
</gene>
<dbReference type="EMBL" id="JACXVP010000009">
    <property type="protein sequence ID" value="KAG5585905.1"/>
    <property type="molecule type" value="Genomic_DNA"/>
</dbReference>
<dbReference type="OrthoDB" id="1321199at2759"/>
<dbReference type="Proteomes" id="UP000824120">
    <property type="component" value="Chromosome 9"/>
</dbReference>
<comment type="caution">
    <text evidence="1">The sequence shown here is derived from an EMBL/GenBank/DDBJ whole genome shotgun (WGS) entry which is preliminary data.</text>
</comment>
<evidence type="ECO:0000313" key="2">
    <source>
        <dbReference type="Proteomes" id="UP000824120"/>
    </source>
</evidence>
<organism evidence="1 2">
    <name type="scientific">Solanum commersonii</name>
    <name type="common">Commerson's wild potato</name>
    <name type="synonym">Commerson's nightshade</name>
    <dbReference type="NCBI Taxonomy" id="4109"/>
    <lineage>
        <taxon>Eukaryota</taxon>
        <taxon>Viridiplantae</taxon>
        <taxon>Streptophyta</taxon>
        <taxon>Embryophyta</taxon>
        <taxon>Tracheophyta</taxon>
        <taxon>Spermatophyta</taxon>
        <taxon>Magnoliopsida</taxon>
        <taxon>eudicotyledons</taxon>
        <taxon>Gunneridae</taxon>
        <taxon>Pentapetalae</taxon>
        <taxon>asterids</taxon>
        <taxon>lamiids</taxon>
        <taxon>Solanales</taxon>
        <taxon>Solanaceae</taxon>
        <taxon>Solanoideae</taxon>
        <taxon>Solaneae</taxon>
        <taxon>Solanum</taxon>
    </lineage>
</organism>
<keyword evidence="2" id="KW-1185">Reference proteome</keyword>
<proteinExistence type="predicted"/>
<dbReference type="AlphaFoldDB" id="A0A9J5XBZ6"/>
<name>A0A9J5XBZ6_SOLCO</name>
<protein>
    <submittedName>
        <fullName evidence="1">Uncharacterized protein</fullName>
    </submittedName>
</protein>
<sequence length="181" mass="20782">MLDSLSLIVPSMISKLCKRVKVEILLGDTCMEPKNMIFPRKMCGEGSVVKRKMRKMDYGKFVHVEDDSPIPSIMGPFTSLASELRIVKDIIRSYVTQREFDASLSSQRKKKPQLVNLEKAYACLAKSHGELSISHGKMKKQEKSRDKFFTRMWNGVKCLWKLLKVNEPLPTSRSNVDRDEL</sequence>
<evidence type="ECO:0000313" key="1">
    <source>
        <dbReference type="EMBL" id="KAG5585905.1"/>
    </source>
</evidence>